<evidence type="ECO:0000313" key="3">
    <source>
        <dbReference type="Proteomes" id="UP000499080"/>
    </source>
</evidence>
<protein>
    <submittedName>
        <fullName evidence="2">Uncharacterized protein</fullName>
    </submittedName>
</protein>
<comment type="caution">
    <text evidence="2">The sequence shown here is derived from an EMBL/GenBank/DDBJ whole genome shotgun (WGS) entry which is preliminary data.</text>
</comment>
<accession>A0A4Y2IPD6</accession>
<keyword evidence="3" id="KW-1185">Reference proteome</keyword>
<dbReference type="Proteomes" id="UP000499080">
    <property type="component" value="Unassembled WGS sequence"/>
</dbReference>
<dbReference type="AlphaFoldDB" id="A0A4Y2IPD6"/>
<name>A0A4Y2IPD6_ARAVE</name>
<reference evidence="2 3" key="1">
    <citation type="journal article" date="2019" name="Sci. Rep.">
        <title>Orb-weaving spider Araneus ventricosus genome elucidates the spidroin gene catalogue.</title>
        <authorList>
            <person name="Kono N."/>
            <person name="Nakamura H."/>
            <person name="Ohtoshi R."/>
            <person name="Moran D.A.P."/>
            <person name="Shinohara A."/>
            <person name="Yoshida Y."/>
            <person name="Fujiwara M."/>
            <person name="Mori M."/>
            <person name="Tomita M."/>
            <person name="Arakawa K."/>
        </authorList>
    </citation>
    <scope>NUCLEOTIDE SEQUENCE [LARGE SCALE GENOMIC DNA]</scope>
</reference>
<gene>
    <name evidence="2" type="ORF">AVEN_27357_1</name>
</gene>
<evidence type="ECO:0000313" key="2">
    <source>
        <dbReference type="EMBL" id="GBM79703.1"/>
    </source>
</evidence>
<proteinExistence type="predicted"/>
<sequence>MIVRNFQFQAGQPSISISNCSPDELSGSKKDTKSGHSRQVPVFHDNTVLEITFKWCSFLDSDVHEVSFHLKSMMLDSGESRIQVWGRGLGHKNFVSSGRMSNLKAKVNQNSLTSQTLLT</sequence>
<dbReference type="EMBL" id="BGPR01002837">
    <property type="protein sequence ID" value="GBM79703.1"/>
    <property type="molecule type" value="Genomic_DNA"/>
</dbReference>
<organism evidence="2 3">
    <name type="scientific">Araneus ventricosus</name>
    <name type="common">Orbweaver spider</name>
    <name type="synonym">Epeira ventricosa</name>
    <dbReference type="NCBI Taxonomy" id="182803"/>
    <lineage>
        <taxon>Eukaryota</taxon>
        <taxon>Metazoa</taxon>
        <taxon>Ecdysozoa</taxon>
        <taxon>Arthropoda</taxon>
        <taxon>Chelicerata</taxon>
        <taxon>Arachnida</taxon>
        <taxon>Araneae</taxon>
        <taxon>Araneomorphae</taxon>
        <taxon>Entelegynae</taxon>
        <taxon>Araneoidea</taxon>
        <taxon>Araneidae</taxon>
        <taxon>Araneus</taxon>
    </lineage>
</organism>
<feature type="region of interest" description="Disordered" evidence="1">
    <location>
        <begin position="17"/>
        <end position="39"/>
    </location>
</feature>
<evidence type="ECO:0000256" key="1">
    <source>
        <dbReference type="SAM" id="MobiDB-lite"/>
    </source>
</evidence>